<evidence type="ECO:0000313" key="5">
    <source>
        <dbReference type="Proteomes" id="UP000316008"/>
    </source>
</evidence>
<sequence length="251" mass="27121">MKKLYSLVTVVLLACSTGFGQVEIKLWDSGTQSGTGNALNGEEYAYVVSTDALQSVAINFKNTSASTKVWKMERYRITDAAAWADNFCWGAPGDPFGMCYTASQMNTNPWANPNQYDLTVAAGGSANLMADTDTHGSGTEKYRFYLVEGGNRVDSVDVLVTSVLGVADQQQEEVSVSVYPNPVANVLTVSTKGLEGTVELKMVDVLGKVVLSESGAPINKVDVSNFKNGVYLVYVYNKGDLVQTKRIVIKH</sequence>
<evidence type="ECO:0000313" key="4">
    <source>
        <dbReference type="EMBL" id="TSJ45401.1"/>
    </source>
</evidence>
<evidence type="ECO:0000259" key="3">
    <source>
        <dbReference type="Pfam" id="PF18962"/>
    </source>
</evidence>
<evidence type="ECO:0000256" key="2">
    <source>
        <dbReference type="SAM" id="SignalP"/>
    </source>
</evidence>
<dbReference type="PROSITE" id="PS51257">
    <property type="entry name" value="PROKAR_LIPOPROTEIN"/>
    <property type="match status" value="1"/>
</dbReference>
<accession>A0A556MZQ4</accession>
<dbReference type="EMBL" id="VLPL01000003">
    <property type="protein sequence ID" value="TSJ45401.1"/>
    <property type="molecule type" value="Genomic_DNA"/>
</dbReference>
<dbReference type="Pfam" id="PF18962">
    <property type="entry name" value="Por_Secre_tail"/>
    <property type="match status" value="1"/>
</dbReference>
<feature type="signal peptide" evidence="2">
    <location>
        <begin position="1"/>
        <end position="20"/>
    </location>
</feature>
<keyword evidence="5" id="KW-1185">Reference proteome</keyword>
<gene>
    <name evidence="4" type="ORF">FO442_06515</name>
</gene>
<feature type="chain" id="PRO_5021882941" evidence="2">
    <location>
        <begin position="21"/>
        <end position="251"/>
    </location>
</feature>
<organism evidence="4 5">
    <name type="scientific">Fluviicola chungangensis</name>
    <dbReference type="NCBI Taxonomy" id="2597671"/>
    <lineage>
        <taxon>Bacteria</taxon>
        <taxon>Pseudomonadati</taxon>
        <taxon>Bacteroidota</taxon>
        <taxon>Flavobacteriia</taxon>
        <taxon>Flavobacteriales</taxon>
        <taxon>Crocinitomicaceae</taxon>
        <taxon>Fluviicola</taxon>
    </lineage>
</organism>
<dbReference type="RefSeq" id="WP_144332358.1">
    <property type="nucleotide sequence ID" value="NZ_VLPL01000003.1"/>
</dbReference>
<comment type="caution">
    <text evidence="4">The sequence shown here is derived from an EMBL/GenBank/DDBJ whole genome shotgun (WGS) entry which is preliminary data.</text>
</comment>
<feature type="domain" description="Secretion system C-terminal sorting" evidence="3">
    <location>
        <begin position="178"/>
        <end position="248"/>
    </location>
</feature>
<proteinExistence type="predicted"/>
<protein>
    <submittedName>
        <fullName evidence="4">T9SS type A sorting domain-containing protein</fullName>
    </submittedName>
</protein>
<name>A0A556MZQ4_9FLAO</name>
<dbReference type="OrthoDB" id="849076at2"/>
<dbReference type="InterPro" id="IPR026444">
    <property type="entry name" value="Secre_tail"/>
</dbReference>
<keyword evidence="1 2" id="KW-0732">Signal</keyword>
<dbReference type="AlphaFoldDB" id="A0A556MZQ4"/>
<evidence type="ECO:0000256" key="1">
    <source>
        <dbReference type="ARBA" id="ARBA00022729"/>
    </source>
</evidence>
<reference evidence="4 5" key="1">
    <citation type="submission" date="2019-07" db="EMBL/GenBank/DDBJ databases">
        <authorList>
            <person name="Huq M.A."/>
        </authorList>
    </citation>
    <scope>NUCLEOTIDE SEQUENCE [LARGE SCALE GENOMIC DNA]</scope>
    <source>
        <strain evidence="4 5">MAH-3</strain>
    </source>
</reference>
<dbReference type="Proteomes" id="UP000316008">
    <property type="component" value="Unassembled WGS sequence"/>
</dbReference>
<dbReference type="NCBIfam" id="TIGR04183">
    <property type="entry name" value="Por_Secre_tail"/>
    <property type="match status" value="1"/>
</dbReference>